<dbReference type="PROSITE" id="PS50850">
    <property type="entry name" value="MFS"/>
    <property type="match status" value="1"/>
</dbReference>
<evidence type="ECO:0000256" key="7">
    <source>
        <dbReference type="SAM" id="Phobius"/>
    </source>
</evidence>
<dbReference type="PANTHER" id="PTHR23517:SF3">
    <property type="entry name" value="INTEGRAL MEMBRANE TRANSPORT PROTEIN"/>
    <property type="match status" value="1"/>
</dbReference>
<keyword evidence="3" id="KW-1003">Cell membrane</keyword>
<evidence type="ECO:0000256" key="6">
    <source>
        <dbReference type="ARBA" id="ARBA00023136"/>
    </source>
</evidence>
<dbReference type="EMBL" id="FWXN01000008">
    <property type="protein sequence ID" value="SMC73121.1"/>
    <property type="molecule type" value="Genomic_DNA"/>
</dbReference>
<dbReference type="InterPro" id="IPR050171">
    <property type="entry name" value="MFS_Transporters"/>
</dbReference>
<dbReference type="AlphaFoldDB" id="A0A1W2BJS4"/>
<feature type="transmembrane region" description="Helical" evidence="7">
    <location>
        <begin position="65"/>
        <end position="87"/>
    </location>
</feature>
<organism evidence="9 10">
    <name type="scientific">Janibacter indicus</name>
    <dbReference type="NCBI Taxonomy" id="857417"/>
    <lineage>
        <taxon>Bacteria</taxon>
        <taxon>Bacillati</taxon>
        <taxon>Actinomycetota</taxon>
        <taxon>Actinomycetes</taxon>
        <taxon>Micrococcales</taxon>
        <taxon>Intrasporangiaceae</taxon>
        <taxon>Janibacter</taxon>
    </lineage>
</organism>
<feature type="transmembrane region" description="Helical" evidence="7">
    <location>
        <begin position="124"/>
        <end position="147"/>
    </location>
</feature>
<evidence type="ECO:0000256" key="3">
    <source>
        <dbReference type="ARBA" id="ARBA00022475"/>
    </source>
</evidence>
<evidence type="ECO:0000256" key="2">
    <source>
        <dbReference type="ARBA" id="ARBA00022448"/>
    </source>
</evidence>
<keyword evidence="6 7" id="KW-0472">Membrane</keyword>
<accession>A0A1W2BJS4</accession>
<dbReference type="GO" id="GO:0022857">
    <property type="term" value="F:transmembrane transporter activity"/>
    <property type="evidence" value="ECO:0007669"/>
    <property type="project" value="InterPro"/>
</dbReference>
<protein>
    <submittedName>
        <fullName evidence="9">Nitrate/nitrite transporter NarK</fullName>
    </submittedName>
</protein>
<keyword evidence="4 7" id="KW-0812">Transmembrane</keyword>
<sequence>MNDADIRTIYAVTGTRQLHDIGRRRAYAIWGAGLAVYVLAVFHRTSLGVAGLLAADRFDVNASQLATFTVLQLAVYAGMQVPVGVALDRFGSRILIISGLVCMTVGQLWFAVADSFAMGLGARALVGAGDAMVFTAVLRLVAVWFLVRQAPVITQVTGMIGQMGAVAAAVPLSAALHGMGWTRTYALAASLGVILLLGAFAVIKDSPYERGEVERIKLRALRHSLTEVWRDPGARLGLSVHFTSQFAPTVFALLWGYPFLVSGQGLSPTTASTLLTLMTFVALVAGPTIGRWTGRNPYYRSVVALGVVGAIALVWAVVLALPGRAPLWLLVVLVAVTAVGGPGSMIAFDLARTFHRSDRLGRASGVVNMGGFVASLVTMALIGLVLDRLAPGGPSTYTLDDFRIAMSVQFLLWGFGAWMIWRYRRRSLERVAQSPGAMDALRRGEALLPGISRDHEA</sequence>
<feature type="transmembrane region" description="Helical" evidence="7">
    <location>
        <begin position="26"/>
        <end position="45"/>
    </location>
</feature>
<feature type="transmembrane region" description="Helical" evidence="7">
    <location>
        <begin position="185"/>
        <end position="203"/>
    </location>
</feature>
<dbReference type="SUPFAM" id="SSF103473">
    <property type="entry name" value="MFS general substrate transporter"/>
    <property type="match status" value="1"/>
</dbReference>
<feature type="transmembrane region" description="Helical" evidence="7">
    <location>
        <begin position="236"/>
        <end position="257"/>
    </location>
</feature>
<feature type="transmembrane region" description="Helical" evidence="7">
    <location>
        <begin position="404"/>
        <end position="421"/>
    </location>
</feature>
<feature type="transmembrane region" description="Helical" evidence="7">
    <location>
        <begin position="94"/>
        <end position="112"/>
    </location>
</feature>
<evidence type="ECO:0000256" key="1">
    <source>
        <dbReference type="ARBA" id="ARBA00004651"/>
    </source>
</evidence>
<feature type="transmembrane region" description="Helical" evidence="7">
    <location>
        <begin position="327"/>
        <end position="351"/>
    </location>
</feature>
<dbReference type="PANTHER" id="PTHR23517">
    <property type="entry name" value="RESISTANCE PROTEIN MDTM, PUTATIVE-RELATED-RELATED"/>
    <property type="match status" value="1"/>
</dbReference>
<keyword evidence="2" id="KW-0813">Transport</keyword>
<name>A0A1W2BJS4_9MICO</name>
<dbReference type="Pfam" id="PF07690">
    <property type="entry name" value="MFS_1"/>
    <property type="match status" value="1"/>
</dbReference>
<keyword evidence="5 7" id="KW-1133">Transmembrane helix</keyword>
<dbReference type="InterPro" id="IPR020846">
    <property type="entry name" value="MFS_dom"/>
</dbReference>
<feature type="transmembrane region" description="Helical" evidence="7">
    <location>
        <begin position="159"/>
        <end position="179"/>
    </location>
</feature>
<gene>
    <name evidence="9" type="ORF">SAMN06296429_10891</name>
</gene>
<reference evidence="9 10" key="1">
    <citation type="submission" date="2017-04" db="EMBL/GenBank/DDBJ databases">
        <authorList>
            <person name="Afonso C.L."/>
            <person name="Miller P.J."/>
            <person name="Scott M.A."/>
            <person name="Spackman E."/>
            <person name="Goraichik I."/>
            <person name="Dimitrov K.M."/>
            <person name="Suarez D.L."/>
            <person name="Swayne D.E."/>
        </authorList>
    </citation>
    <scope>NUCLEOTIDE SEQUENCE [LARGE SCALE GENOMIC DNA]</scope>
    <source>
        <strain evidence="9 10">CGMCC 1.12511</strain>
    </source>
</reference>
<evidence type="ECO:0000313" key="10">
    <source>
        <dbReference type="Proteomes" id="UP000192634"/>
    </source>
</evidence>
<feature type="transmembrane region" description="Helical" evidence="7">
    <location>
        <begin position="269"/>
        <end position="290"/>
    </location>
</feature>
<feature type="transmembrane region" description="Helical" evidence="7">
    <location>
        <begin position="363"/>
        <end position="384"/>
    </location>
</feature>
<dbReference type="Gene3D" id="1.20.1250.20">
    <property type="entry name" value="MFS general substrate transporter like domains"/>
    <property type="match status" value="2"/>
</dbReference>
<feature type="domain" description="Major facilitator superfamily (MFS) profile" evidence="8">
    <location>
        <begin position="29"/>
        <end position="424"/>
    </location>
</feature>
<feature type="transmembrane region" description="Helical" evidence="7">
    <location>
        <begin position="302"/>
        <end position="321"/>
    </location>
</feature>
<dbReference type="InterPro" id="IPR036259">
    <property type="entry name" value="MFS_trans_sf"/>
</dbReference>
<proteinExistence type="predicted"/>
<dbReference type="CDD" id="cd06174">
    <property type="entry name" value="MFS"/>
    <property type="match status" value="1"/>
</dbReference>
<evidence type="ECO:0000259" key="8">
    <source>
        <dbReference type="PROSITE" id="PS50850"/>
    </source>
</evidence>
<evidence type="ECO:0000256" key="5">
    <source>
        <dbReference type="ARBA" id="ARBA00022989"/>
    </source>
</evidence>
<dbReference type="Proteomes" id="UP000192634">
    <property type="component" value="Unassembled WGS sequence"/>
</dbReference>
<dbReference type="InterPro" id="IPR011701">
    <property type="entry name" value="MFS"/>
</dbReference>
<dbReference type="GO" id="GO:0005886">
    <property type="term" value="C:plasma membrane"/>
    <property type="evidence" value="ECO:0007669"/>
    <property type="project" value="UniProtKB-SubCell"/>
</dbReference>
<evidence type="ECO:0000313" key="9">
    <source>
        <dbReference type="EMBL" id="SMC73121.1"/>
    </source>
</evidence>
<comment type="subcellular location">
    <subcellularLocation>
        <location evidence="1">Cell membrane</location>
        <topology evidence="1">Multi-pass membrane protein</topology>
    </subcellularLocation>
</comment>
<evidence type="ECO:0000256" key="4">
    <source>
        <dbReference type="ARBA" id="ARBA00022692"/>
    </source>
</evidence>